<evidence type="ECO:0000256" key="2">
    <source>
        <dbReference type="SAM" id="Phobius"/>
    </source>
</evidence>
<reference evidence="5 6" key="1">
    <citation type="submission" date="2016-02" db="EMBL/GenBank/DDBJ databases">
        <title>Genome analysis of coral dinoflagellate symbionts highlights evolutionary adaptations to a symbiotic lifestyle.</title>
        <authorList>
            <person name="Aranda M."/>
            <person name="Li Y."/>
            <person name="Liew Y.J."/>
            <person name="Baumgarten S."/>
            <person name="Simakov O."/>
            <person name="Wilson M."/>
            <person name="Piel J."/>
            <person name="Ashoor H."/>
            <person name="Bougouffa S."/>
            <person name="Bajic V.B."/>
            <person name="Ryu T."/>
            <person name="Ravasi T."/>
            <person name="Bayer T."/>
            <person name="Micklem G."/>
            <person name="Kim H."/>
            <person name="Bhak J."/>
            <person name="Lajeunesse T.C."/>
            <person name="Voolstra C.R."/>
        </authorList>
    </citation>
    <scope>NUCLEOTIDE SEQUENCE [LARGE SCALE GENOMIC DNA]</scope>
    <source>
        <strain evidence="5 6">CCMP2467</strain>
    </source>
</reference>
<gene>
    <name evidence="5" type="ORF">AK812_SmicGene25490</name>
</gene>
<keyword evidence="6" id="KW-1185">Reference proteome</keyword>
<dbReference type="Proteomes" id="UP000186817">
    <property type="component" value="Unassembled WGS sequence"/>
</dbReference>
<comment type="caution">
    <text evidence="5">The sequence shown here is derived from an EMBL/GenBank/DDBJ whole genome shotgun (WGS) entry which is preliminary data.</text>
</comment>
<feature type="compositionally biased region" description="Basic and acidic residues" evidence="1">
    <location>
        <begin position="1838"/>
        <end position="1849"/>
    </location>
</feature>
<evidence type="ECO:0000313" key="6">
    <source>
        <dbReference type="Proteomes" id="UP000186817"/>
    </source>
</evidence>
<feature type="transmembrane region" description="Helical" evidence="2">
    <location>
        <begin position="923"/>
        <end position="951"/>
    </location>
</feature>
<feature type="region of interest" description="Disordered" evidence="1">
    <location>
        <begin position="1478"/>
        <end position="1504"/>
    </location>
</feature>
<sequence>MAAWRFCLLALHVAAAAWRDGLCSAIKGNTCVVTGNRSIAREQKVRWSGNVEFRGAWWLCSSRIGNYDSVRIDIAIPGTLSLLEGSLLHCGTVAIQARTVIISDTSEISTNGTSHNPEPTNVASDVASKLWSSAQRGASHGGLGGTVAGCSGEDAQLQKRLSLVYGDPFAPWEFGRSAGGGSGKRSPGGGRLRLYSESLVLNGTLSASGIAPDDADDDDEGPACGSGGSIWVSSSIISQPSSPPAAVGNTGEVDFVEDLGSGASSVQKGRMLAVGGCCRRCLCGGGGRVLTEVSSGTIPRNVIVAGGCFRDALKMDGEGCRCGSAGTWTFHVGATPGAGKRRRLTAPSRHSWNPFGKDKHATSQQSIGGSVYTVRVDNSYAVHLAGAKLPQPTPLPVFPAPIALQVNDALVVPSDQDATWPLAGLALLSDQTGSTLKHLGAGPLLLNFSQDNDGLELAFSSIIQAREIRIIGAKHITLRQNAAIDASVASLEASEEINAHQGALGQGEGIFSLRAQRVLLGSGRLRAASIVVEQDLVLKRGSRLQSSQRRCDQLPTALTDPCGTLLAAPFQNQTLAENVSFDIVLASRQGSIVVEEDAEMYAGAFLLCGTSNISVRGLVSAHGLGCAPNRGEGFGAAPQQESTQRLRRSAEGVCGGGGGGHCGNGGDGVSNRTRQRCSGTGGLKYDGWWTSEVARSAKPSRLPSWSASGGGGNTAGAGGGIIWIRAAVLEMPSNSTSISASGEDASSWADGGHEGSGGGAGGTVIINATVINGSGMIKAAGGRGGGCVGGGGGGGAIGSAGPNASEAWAAFTGSLDVQGGSGDVSLFCGRLVGERGCVGELLQLGVCRPGHAGIYCAECAAGTYNPPQAPENLTALFRMCLPCKNKPTQGYYTTTGWLNESCPYACPSGFPPVEVNPDCDDPWSYYFAFFGGVWGVVVLILLMAVSFGLLISAKRVQTRRRLQWLQKQRHTGRQFLGMNDEAMLLFESLRGRHPLADLDIGGDGAVHANVDAVNSLRSRTVGESRPRWFLGYVASIWRKIRQRNRRGSDMKEAHLLNVGDLPHHTQRIYLQGENSPRDPWRLTAQPPEELRSLVDENRWADFAAQVNVRCFVRMRSQLMAEGVLRWLYLPVAEYIRWHLRFSRAADVAAYVWSLSEATGANETLWSLSIPNPSRYGLKFGTDREMTLAYVDVLDYSKTLEDWAIKPDLPMVITVAGDGEYTAPYHLDYADPFVQSVGQYLGRRIWHQVLLPFNLLARLLPPNPTEEDLRPLFRSMQRVSSRVLLQTDIECHAVLFESLVPKTSHKVGRRRPGPDVTPVGRQSSWDIHVEAAMQIESNRTSISGLNNSELKTPSGILTPTQPVEHTMRRRLALVLTQRTHHPSASSRLSAPPSTAKLRAVMPAPLACLVSPTECLNFVQHSPGFCPSPMPDVPELPELMELERSGSSTYQDFDSMLRQRSAGRGGPALTVAFRDCGWSGESEPLSPQTTEGALADSGAEEPPRRRRAKSRCRCCQRLLPLFAEVGGAFCVSFVQNVEAALYFVAAPGNHVYNWYLRKLKAFNAIGGVGRQPGLYLRHRKPRGSQEYTLLMLMLTLAIATLGFIAQSAILFRLQPRHSAFFAALLLPPFADLLALVNTILFLCGAADGTTCCLFVVASNWNSAIGLLYRVMAMDTWRSSGLLHVLVEYLIVFSVKVSMCRLVNMTIAYYEAEPALLEPGGDDADHEWVKEHVLFRPAVRSMRERARTLTSRPPPLEEGYAEQNSRSWLMKGLDSTRSEHRPLAALISDISEQKEREQGAQPSPTNKRSPRLGEQAMVSGDSVSDGWTPLLKQVSSSKPSFHFDRTESPERT</sequence>
<feature type="region of interest" description="Disordered" evidence="1">
    <location>
        <begin position="339"/>
        <end position="363"/>
    </location>
</feature>
<dbReference type="InterPro" id="IPR002049">
    <property type="entry name" value="LE_dom"/>
</dbReference>
<feature type="transmembrane region" description="Helical" evidence="2">
    <location>
        <begin position="1648"/>
        <end position="1666"/>
    </location>
</feature>
<evidence type="ECO:0000256" key="1">
    <source>
        <dbReference type="SAM" id="MobiDB-lite"/>
    </source>
</evidence>
<accession>A0A1Q9DC34</accession>
<proteinExistence type="predicted"/>
<keyword evidence="2" id="KW-0812">Transmembrane</keyword>
<dbReference type="InterPro" id="IPR058316">
    <property type="entry name" value="DUF8003"/>
</dbReference>
<dbReference type="PANTHER" id="PTHR31513:SF2">
    <property type="entry name" value="MRAZ"/>
    <property type="match status" value="1"/>
</dbReference>
<keyword evidence="2" id="KW-0472">Membrane</keyword>
<feature type="transmembrane region" description="Helical" evidence="2">
    <location>
        <begin position="1585"/>
        <end position="1611"/>
    </location>
</feature>
<dbReference type="CDD" id="cd00055">
    <property type="entry name" value="EGF_Lam"/>
    <property type="match status" value="1"/>
</dbReference>
<feature type="region of interest" description="Disordered" evidence="1">
    <location>
        <begin position="735"/>
        <end position="758"/>
    </location>
</feature>
<evidence type="ECO:0000259" key="4">
    <source>
        <dbReference type="Pfam" id="PF26010"/>
    </source>
</evidence>
<dbReference type="OrthoDB" id="433465at2759"/>
<evidence type="ECO:0000256" key="3">
    <source>
        <dbReference type="SAM" id="SignalP"/>
    </source>
</evidence>
<protein>
    <recommendedName>
        <fullName evidence="4">DUF8003 domain-containing protein</fullName>
    </recommendedName>
</protein>
<feature type="domain" description="DUF8003" evidence="4">
    <location>
        <begin position="847"/>
        <end position="909"/>
    </location>
</feature>
<feature type="transmembrane region" description="Helical" evidence="2">
    <location>
        <begin position="1678"/>
        <end position="1696"/>
    </location>
</feature>
<dbReference type="PANTHER" id="PTHR31513">
    <property type="entry name" value="EPHRIN TYPE-B RECEPTOR"/>
    <property type="match status" value="1"/>
</dbReference>
<feature type="region of interest" description="Disordered" evidence="1">
    <location>
        <begin position="1788"/>
        <end position="1849"/>
    </location>
</feature>
<feature type="transmembrane region" description="Helical" evidence="2">
    <location>
        <begin position="1617"/>
        <end position="1641"/>
    </location>
</feature>
<dbReference type="Pfam" id="PF26010">
    <property type="entry name" value="DUF8003"/>
    <property type="match status" value="1"/>
</dbReference>
<keyword evidence="2" id="KW-1133">Transmembrane helix</keyword>
<evidence type="ECO:0000313" key="5">
    <source>
        <dbReference type="EMBL" id="OLP92665.1"/>
    </source>
</evidence>
<keyword evidence="3" id="KW-0732">Signal</keyword>
<feature type="chain" id="PRO_5013362572" description="DUF8003 domain-containing protein" evidence="3">
    <location>
        <begin position="18"/>
        <end position="1849"/>
    </location>
</feature>
<name>A0A1Q9DC34_SYMMI</name>
<dbReference type="EMBL" id="LSRX01000611">
    <property type="protein sequence ID" value="OLP92665.1"/>
    <property type="molecule type" value="Genomic_DNA"/>
</dbReference>
<feature type="signal peptide" evidence="3">
    <location>
        <begin position="1"/>
        <end position="17"/>
    </location>
</feature>
<organism evidence="5 6">
    <name type="scientific">Symbiodinium microadriaticum</name>
    <name type="common">Dinoflagellate</name>
    <name type="synonym">Zooxanthella microadriatica</name>
    <dbReference type="NCBI Taxonomy" id="2951"/>
    <lineage>
        <taxon>Eukaryota</taxon>
        <taxon>Sar</taxon>
        <taxon>Alveolata</taxon>
        <taxon>Dinophyceae</taxon>
        <taxon>Suessiales</taxon>
        <taxon>Symbiodiniaceae</taxon>
        <taxon>Symbiodinium</taxon>
    </lineage>
</organism>